<dbReference type="Proteomes" id="UP000216215">
    <property type="component" value="Unassembled WGS sequence"/>
</dbReference>
<sequence>MWVAVRQRFKRFVDELSLTDDQFNDGWTKHINIGRTLERAYYGTNGEFPPAFMVGSWGKQTQVRPPRDLDAFFVMPQHEKARFDARAGNVQSALLQEVKEALRVTYPNTEMRGDGQVVAIAFNTITVEVLPVFATEYRQYWMPDTHDGGSWKVVDPFAQIGAIETADKAMNGNVRALSKMMKLWKRERNVPLKSFVIELLIAEFLPARGYGGESTFWYDYYVRDFLSFLISKANAVITIPGTFEPYFLGSEWLPKAIAARDIALAACHWEYSDFTVSAGQEWQKIFGPRIAVHVT</sequence>
<reference evidence="3" key="1">
    <citation type="submission" date="2017-08" db="EMBL/GenBank/DDBJ databases">
        <title>Mesorhizobium wenxinae sp. nov., a novel rhizobial species isolated from root nodules of chickpea (Cicer arietinum L.).</title>
        <authorList>
            <person name="Zhang J."/>
        </authorList>
    </citation>
    <scope>NUCLEOTIDE SEQUENCE [LARGE SCALE GENOMIC DNA]</scope>
    <source>
        <strain evidence="3">USDA 3392</strain>
    </source>
</reference>
<dbReference type="SUPFAM" id="SSF81301">
    <property type="entry name" value="Nucleotidyltransferase"/>
    <property type="match status" value="1"/>
</dbReference>
<name>A0AB36RFY8_9HYPH</name>
<dbReference type="AlphaFoldDB" id="A0AB36RFY8"/>
<dbReference type="GO" id="GO:0016779">
    <property type="term" value="F:nucleotidyltransferase activity"/>
    <property type="evidence" value="ECO:0007669"/>
    <property type="project" value="InterPro"/>
</dbReference>
<protein>
    <recommendedName>
        <fullName evidence="4">Nucleotidyltransferase</fullName>
    </recommendedName>
</protein>
<evidence type="ECO:0000256" key="1">
    <source>
        <dbReference type="ARBA" id="ARBA00023118"/>
    </source>
</evidence>
<organism evidence="2 3">
    <name type="scientific">Mesorhizobium mediterraneum</name>
    <dbReference type="NCBI Taxonomy" id="43617"/>
    <lineage>
        <taxon>Bacteria</taxon>
        <taxon>Pseudomonadati</taxon>
        <taxon>Pseudomonadota</taxon>
        <taxon>Alphaproteobacteria</taxon>
        <taxon>Hyphomicrobiales</taxon>
        <taxon>Phyllobacteriaceae</taxon>
        <taxon>Mesorhizobium</taxon>
    </lineage>
</organism>
<keyword evidence="1" id="KW-0051">Antiviral defense</keyword>
<dbReference type="EMBL" id="NPKI01000007">
    <property type="protein sequence ID" value="PAQ03767.1"/>
    <property type="molecule type" value="Genomic_DNA"/>
</dbReference>
<dbReference type="InterPro" id="IPR043519">
    <property type="entry name" value="NT_sf"/>
</dbReference>
<proteinExistence type="predicted"/>
<accession>A0AB36RFY8</accession>
<gene>
    <name evidence="2" type="ORF">CIT25_02920</name>
</gene>
<evidence type="ECO:0008006" key="4">
    <source>
        <dbReference type="Google" id="ProtNLM"/>
    </source>
</evidence>
<dbReference type="RefSeq" id="WP_095483080.1">
    <property type="nucleotide sequence ID" value="NZ_CP088154.1"/>
</dbReference>
<dbReference type="CDD" id="cd05400">
    <property type="entry name" value="NT_2-5OAS_ClassI-CCAase"/>
    <property type="match status" value="1"/>
</dbReference>
<dbReference type="Pfam" id="PF18144">
    <property type="entry name" value="SMODS"/>
    <property type="match status" value="1"/>
</dbReference>
<comment type="caution">
    <text evidence="2">The sequence shown here is derived from an EMBL/GenBank/DDBJ whole genome shotgun (WGS) entry which is preliminary data.</text>
</comment>
<dbReference type="InterPro" id="IPR006116">
    <property type="entry name" value="NT_2-5OAS_ClassI-CCAase"/>
</dbReference>
<dbReference type="Gene3D" id="3.30.460.10">
    <property type="entry name" value="Beta Polymerase, domain 2"/>
    <property type="match status" value="1"/>
</dbReference>
<evidence type="ECO:0000313" key="3">
    <source>
        <dbReference type="Proteomes" id="UP000216215"/>
    </source>
</evidence>
<evidence type="ECO:0000313" key="2">
    <source>
        <dbReference type="EMBL" id="PAQ03767.1"/>
    </source>
</evidence>
<keyword evidence="3" id="KW-1185">Reference proteome</keyword>
<dbReference type="GO" id="GO:0051607">
    <property type="term" value="P:defense response to virus"/>
    <property type="evidence" value="ECO:0007669"/>
    <property type="project" value="UniProtKB-KW"/>
</dbReference>